<dbReference type="Pfam" id="PF10091">
    <property type="entry name" value="Glycoamylase"/>
    <property type="match status" value="1"/>
</dbReference>
<feature type="domain" description="Glycoamylase-like" evidence="1">
    <location>
        <begin position="194"/>
        <end position="407"/>
    </location>
</feature>
<evidence type="ECO:0000313" key="3">
    <source>
        <dbReference type="Proteomes" id="UP000773614"/>
    </source>
</evidence>
<dbReference type="PIRSF" id="PIRSF028431">
    <property type="entry name" value="UCP028431"/>
    <property type="match status" value="1"/>
</dbReference>
<dbReference type="RefSeq" id="WP_161139877.1">
    <property type="nucleotide sequence ID" value="NZ_SPKJ01000016.1"/>
</dbReference>
<dbReference type="OrthoDB" id="5937621at2"/>
<evidence type="ECO:0000259" key="1">
    <source>
        <dbReference type="Pfam" id="PF10091"/>
    </source>
</evidence>
<name>A0A964T3H0_9HYPH</name>
<dbReference type="EMBL" id="SPKJ01000016">
    <property type="protein sequence ID" value="MYZ47530.1"/>
    <property type="molecule type" value="Genomic_DNA"/>
</dbReference>
<proteinExistence type="predicted"/>
<dbReference type="Proteomes" id="UP000773614">
    <property type="component" value="Unassembled WGS sequence"/>
</dbReference>
<comment type="caution">
    <text evidence="2">The sequence shown here is derived from an EMBL/GenBank/DDBJ whole genome shotgun (WGS) entry which is preliminary data.</text>
</comment>
<organism evidence="2 3">
    <name type="scientific">Propylenella binzhouense</name>
    <dbReference type="NCBI Taxonomy" id="2555902"/>
    <lineage>
        <taxon>Bacteria</taxon>
        <taxon>Pseudomonadati</taxon>
        <taxon>Pseudomonadota</taxon>
        <taxon>Alphaproteobacteria</taxon>
        <taxon>Hyphomicrobiales</taxon>
        <taxon>Propylenellaceae</taxon>
        <taxon>Propylenella</taxon>
    </lineage>
</organism>
<gene>
    <name evidence="2" type="ORF">E4O86_07375</name>
</gene>
<evidence type="ECO:0000313" key="2">
    <source>
        <dbReference type="EMBL" id="MYZ47530.1"/>
    </source>
</evidence>
<dbReference type="Gene3D" id="1.50.10.140">
    <property type="match status" value="1"/>
</dbReference>
<dbReference type="InterPro" id="IPR016883">
    <property type="entry name" value="UCP028431"/>
</dbReference>
<reference evidence="2" key="1">
    <citation type="submission" date="2019-03" db="EMBL/GenBank/DDBJ databases">
        <title>Afifella sp. nov., isolated from activated sludge.</title>
        <authorList>
            <person name="Li Q."/>
            <person name="Liu Y."/>
        </authorList>
    </citation>
    <scope>NUCLEOTIDE SEQUENCE</scope>
    <source>
        <strain evidence="2">L72</strain>
    </source>
</reference>
<protein>
    <submittedName>
        <fullName evidence="2">Beta-glucosidase</fullName>
    </submittedName>
</protein>
<accession>A0A964T3H0</accession>
<keyword evidence="3" id="KW-1185">Reference proteome</keyword>
<sequence length="426" mass="46970">MTDRPHQGEGRRGGAPDDPALLDLVQRRTFRFFWDLAHPASGMTPERVTVGAPPGDLVATGASGFGAMAAVIGAERGWVERGEAARRLLRKLRFLEAAESHHGIFPHWMDGRTGATIAFSPDDDGGDLVETAFLFEGLLCARQYFGGAGEVESALRAAVDRLWARAEWDWHTRGGEDVLYWHWSPSRGFAMNLPIRGWNECLVAYVLAASSPTHPIRPEAYHRGWAGGASFRNGQRYYGIELPLGPAFGGPLCFAHYSFLGLDPRGLRDRYADYAEQNRRHALINFEHCVRNPGGFAGYGADCWGLTSDDTSGGYGELSPTRDLGFIAPNAALGSFPYLPDQAMAALRTFTERLGDRIFTAFGFTSSFSEAAGWFSRDLIGIDQGQILGMIENYRSGLLWRLFMSCPEIRHGLRRLDFEMPEPAGA</sequence>
<dbReference type="InterPro" id="IPR019282">
    <property type="entry name" value="Glycoamylase-like_cons_dom"/>
</dbReference>
<dbReference type="AlphaFoldDB" id="A0A964T3H0"/>